<accession>A0A4P8ITE5</accession>
<proteinExistence type="predicted"/>
<dbReference type="AlphaFoldDB" id="A0A4P8ITE5"/>
<dbReference type="KEGG" id="tvl:FAZ95_14770"/>
<dbReference type="Proteomes" id="UP000298656">
    <property type="component" value="Chromosome 1"/>
</dbReference>
<dbReference type="EMBL" id="CP040077">
    <property type="protein sequence ID" value="QCP50324.1"/>
    <property type="molecule type" value="Genomic_DNA"/>
</dbReference>
<sequence length="92" mass="9972">MTNRITHPNADIRSTLTVRAAAGQLRIVPVWQALGPHAAHAKQGGIRCDVKRNVDELRVTFESVSVDDLTEIAERLNAQSWVVAASLKAGTT</sequence>
<evidence type="ECO:0000313" key="1">
    <source>
        <dbReference type="EMBL" id="QCP50324.1"/>
    </source>
</evidence>
<dbReference type="OrthoDB" id="9015167at2"/>
<protein>
    <submittedName>
        <fullName evidence="1">Uncharacterized protein</fullName>
    </submittedName>
</protein>
<keyword evidence="2" id="KW-1185">Reference proteome</keyword>
<name>A0A4P8ITE5_9BURK</name>
<evidence type="ECO:0000313" key="2">
    <source>
        <dbReference type="Proteomes" id="UP000298656"/>
    </source>
</evidence>
<reference evidence="1 2" key="1">
    <citation type="submission" date="2019-05" db="EMBL/GenBank/DDBJ databases">
        <title>Burkholderia sp. DHOD12, isolated from subtropical forest soil.</title>
        <authorList>
            <person name="Gao Z.-H."/>
            <person name="Qiu L.-H."/>
        </authorList>
    </citation>
    <scope>NUCLEOTIDE SEQUENCE [LARGE SCALE GENOMIC DNA]</scope>
    <source>
        <strain evidence="1 2">DHOD12</strain>
    </source>
</reference>
<dbReference type="RefSeq" id="WP_137333143.1">
    <property type="nucleotide sequence ID" value="NZ_CP040077.1"/>
</dbReference>
<organism evidence="1 2">
    <name type="scientific">Trinickia violacea</name>
    <dbReference type="NCBI Taxonomy" id="2571746"/>
    <lineage>
        <taxon>Bacteria</taxon>
        <taxon>Pseudomonadati</taxon>
        <taxon>Pseudomonadota</taxon>
        <taxon>Betaproteobacteria</taxon>
        <taxon>Burkholderiales</taxon>
        <taxon>Burkholderiaceae</taxon>
        <taxon>Trinickia</taxon>
    </lineage>
</organism>
<gene>
    <name evidence="1" type="ORF">FAZ95_14770</name>
</gene>